<dbReference type="AlphaFoldDB" id="A0A482IPU3"/>
<protein>
    <recommendedName>
        <fullName evidence="4">Lipoprotein</fullName>
    </recommendedName>
</protein>
<gene>
    <name evidence="2" type="ORF">DDF84_009380</name>
</gene>
<evidence type="ECO:0000313" key="2">
    <source>
        <dbReference type="EMBL" id="QBP09956.1"/>
    </source>
</evidence>
<reference evidence="2 3" key="1">
    <citation type="submission" date="2019-03" db="EMBL/GenBank/DDBJ databases">
        <title>Comparative insights into the high quality Complete genome sequence of highly metal resistant Cupriavidus metallidurans strain BS1 isolated from a gold-copper mine.</title>
        <authorList>
            <person name="Mazhar H.S."/>
            <person name="Rensing C."/>
        </authorList>
    </citation>
    <scope>NUCLEOTIDE SEQUENCE [LARGE SCALE GENOMIC DNA]</scope>
    <source>
        <strain evidence="2 3">BS1</strain>
    </source>
</reference>
<evidence type="ECO:0000313" key="3">
    <source>
        <dbReference type="Proteomes" id="UP000253772"/>
    </source>
</evidence>
<dbReference type="PROSITE" id="PS51257">
    <property type="entry name" value="PROKAR_LIPOPROTEIN"/>
    <property type="match status" value="1"/>
</dbReference>
<evidence type="ECO:0000256" key="1">
    <source>
        <dbReference type="SAM" id="SignalP"/>
    </source>
</evidence>
<feature type="chain" id="PRO_5019839253" description="Lipoprotein" evidence="1">
    <location>
        <begin position="33"/>
        <end position="597"/>
    </location>
</feature>
<dbReference type="OrthoDB" id="9770871at2"/>
<organism evidence="2 3">
    <name type="scientific">Cupriavidus metallidurans</name>
    <dbReference type="NCBI Taxonomy" id="119219"/>
    <lineage>
        <taxon>Bacteria</taxon>
        <taxon>Pseudomonadati</taxon>
        <taxon>Pseudomonadota</taxon>
        <taxon>Betaproteobacteria</taxon>
        <taxon>Burkholderiales</taxon>
        <taxon>Burkholderiaceae</taxon>
        <taxon>Cupriavidus</taxon>
    </lineage>
</organism>
<proteinExistence type="predicted"/>
<dbReference type="EMBL" id="CP037900">
    <property type="protein sequence ID" value="QBP09956.1"/>
    <property type="molecule type" value="Genomic_DNA"/>
</dbReference>
<feature type="signal peptide" evidence="1">
    <location>
        <begin position="1"/>
        <end position="32"/>
    </location>
</feature>
<evidence type="ECO:0008006" key="4">
    <source>
        <dbReference type="Google" id="ProtNLM"/>
    </source>
</evidence>
<dbReference type="Proteomes" id="UP000253772">
    <property type="component" value="Chromosome c1"/>
</dbReference>
<name>A0A482IPU3_9BURK</name>
<keyword evidence="1" id="KW-0732">Signal</keyword>
<dbReference type="SUPFAM" id="SSF117074">
    <property type="entry name" value="Hypothetical protein PA1324"/>
    <property type="match status" value="1"/>
</dbReference>
<accession>A0A482IPU3</accession>
<sequence>MNGIRFTPTMLAAACATMLSACGSGNDGQAHAASTSQPQPATQTISGKAIDGYLAGALVCLDLNTNGVCDTGEPSATTDANGNFAIAYDGDATGQRLLAQVSASTRDLSRPQGFQFPASFTLSAVASGTANQHVTPLTAMVAAQMEAGMSQAEAIAAVQKLLGAQIDPASDYVANGDVTTLAKASQIVDKITSLAANGNVDAAAARNTLNAIIAKGDVVSVTQTDVDAQAAKPVYTLADASQVLASPLYSFVDAYMTTLDGPTQAIQQIVSAKLQTTYQSRQVGGTIWTDLPRDKATSYLESRAQFVLKSDGTWTDMLTPADWRAPVTLTSIGKTLKGNDPATGIGVTFEERRVDLSNQPATLGVSGTLFGPDVSVYPALASPFPSRTSGYLGIKSFAEDYVVLPLGLGNPFCEFPYSKGGACAATYATRPNLPPYDPSRPPYNPNVPQNDAKLPSPLTSVQQLVGLSIVDSQILQATAEILPSGQARITVEFDPRTPDDDVIFNATWSIYARNPNVMVFDMARADAQTLASTGAPVPLTQGAKFVLAVRNGQLHGGLLFPAGYGQRTIQFANALPSVLTTPIARPPLLSTQRMSAN</sequence>
<dbReference type="RefSeq" id="WP_063828815.1">
    <property type="nucleotide sequence ID" value="NZ_CP037900.1"/>
</dbReference>